<dbReference type="InterPro" id="IPR042467">
    <property type="entry name" value="Peptidase_C65_otubain_sub2"/>
</dbReference>
<reference evidence="10" key="2">
    <citation type="submission" date="2015-01" db="EMBL/GenBank/DDBJ databases">
        <title>Evolutionary Origins and Diversification of the Mycorrhizal Mutualists.</title>
        <authorList>
            <consortium name="DOE Joint Genome Institute"/>
            <consortium name="Mycorrhizal Genomics Consortium"/>
            <person name="Kohler A."/>
            <person name="Kuo A."/>
            <person name="Nagy L.G."/>
            <person name="Floudas D."/>
            <person name="Copeland A."/>
            <person name="Barry K.W."/>
            <person name="Cichocki N."/>
            <person name="Veneault-Fourrey C."/>
            <person name="LaButti K."/>
            <person name="Lindquist E.A."/>
            <person name="Lipzen A."/>
            <person name="Lundell T."/>
            <person name="Morin E."/>
            <person name="Murat C."/>
            <person name="Riley R."/>
            <person name="Ohm R."/>
            <person name="Sun H."/>
            <person name="Tunlid A."/>
            <person name="Henrissat B."/>
            <person name="Grigoriev I.V."/>
            <person name="Hibbett D.S."/>
            <person name="Martin F."/>
        </authorList>
    </citation>
    <scope>NUCLEOTIDE SEQUENCE [LARGE SCALE GENOMIC DNA]</scope>
    <source>
        <strain evidence="10">Foug A</strain>
    </source>
</reference>
<comment type="catalytic activity">
    <reaction evidence="1">
        <text>Thiol-dependent hydrolysis of ester, thioester, amide, peptide and isopeptide bonds formed by the C-terminal Gly of ubiquitin (a 76-residue protein attached to proteins as an intracellular targeting signal).</text>
        <dbReference type="EC" id="3.4.19.12"/>
    </reaction>
</comment>
<dbReference type="Gene3D" id="1.20.1300.20">
    <property type="entry name" value="Peptidase C65 Otubain, subdomain 2"/>
    <property type="match status" value="1"/>
</dbReference>
<dbReference type="PROSITE" id="PS50802">
    <property type="entry name" value="OTU"/>
    <property type="match status" value="1"/>
</dbReference>
<evidence type="ECO:0000256" key="7">
    <source>
        <dbReference type="SAM" id="MobiDB-lite"/>
    </source>
</evidence>
<keyword evidence="5" id="KW-0378">Hydrolase</keyword>
<evidence type="ECO:0000256" key="5">
    <source>
        <dbReference type="ARBA" id="ARBA00022801"/>
    </source>
</evidence>
<dbReference type="EMBL" id="KN822107">
    <property type="protein sequence ID" value="KIM57015.1"/>
    <property type="molecule type" value="Genomic_DNA"/>
</dbReference>
<protein>
    <recommendedName>
        <fullName evidence="2">ubiquitinyl hydrolase 1</fullName>
        <ecNumber evidence="2">3.4.19.12</ecNumber>
    </recommendedName>
</protein>
<dbReference type="STRING" id="1036808.A0A0C3D8D1"/>
<keyword evidence="10" id="KW-1185">Reference proteome</keyword>
<dbReference type="GO" id="GO:0004843">
    <property type="term" value="F:cysteine-type deubiquitinase activity"/>
    <property type="evidence" value="ECO:0007669"/>
    <property type="project" value="UniProtKB-EC"/>
</dbReference>
<dbReference type="InterPro" id="IPR038765">
    <property type="entry name" value="Papain-like_cys_pep_sf"/>
</dbReference>
<evidence type="ECO:0000256" key="4">
    <source>
        <dbReference type="ARBA" id="ARBA00022786"/>
    </source>
</evidence>
<accession>A0A0C3D8D1</accession>
<dbReference type="GO" id="GO:0006508">
    <property type="term" value="P:proteolysis"/>
    <property type="evidence" value="ECO:0007669"/>
    <property type="project" value="UniProtKB-KW"/>
</dbReference>
<dbReference type="InParanoid" id="A0A0C3D8D1"/>
<evidence type="ECO:0000256" key="1">
    <source>
        <dbReference type="ARBA" id="ARBA00000707"/>
    </source>
</evidence>
<keyword evidence="3" id="KW-0645">Protease</keyword>
<dbReference type="Pfam" id="PF10275">
    <property type="entry name" value="Peptidase_C65"/>
    <property type="match status" value="1"/>
</dbReference>
<keyword evidence="6" id="KW-0788">Thiol protease</keyword>
<dbReference type="GO" id="GO:0071108">
    <property type="term" value="P:protein K48-linked deubiquitination"/>
    <property type="evidence" value="ECO:0007669"/>
    <property type="project" value="TreeGrafter"/>
</dbReference>
<dbReference type="SUPFAM" id="SSF54001">
    <property type="entry name" value="Cysteine proteinases"/>
    <property type="match status" value="1"/>
</dbReference>
<dbReference type="HOGENOM" id="CLU_014832_3_3_1"/>
<dbReference type="CDD" id="cd22749">
    <property type="entry name" value="Otubain_C65"/>
    <property type="match status" value="1"/>
</dbReference>
<evidence type="ECO:0000256" key="6">
    <source>
        <dbReference type="ARBA" id="ARBA00022807"/>
    </source>
</evidence>
<dbReference type="InterPro" id="IPR042468">
    <property type="entry name" value="Peptidase_C65_otubain_sub1"/>
</dbReference>
<dbReference type="GO" id="GO:0043130">
    <property type="term" value="F:ubiquitin binding"/>
    <property type="evidence" value="ECO:0007669"/>
    <property type="project" value="TreeGrafter"/>
</dbReference>
<feature type="region of interest" description="Disordered" evidence="7">
    <location>
        <begin position="1"/>
        <end position="36"/>
    </location>
</feature>
<reference evidence="9 10" key="1">
    <citation type="submission" date="2014-04" db="EMBL/GenBank/DDBJ databases">
        <authorList>
            <consortium name="DOE Joint Genome Institute"/>
            <person name="Kuo A."/>
            <person name="Kohler A."/>
            <person name="Nagy L.G."/>
            <person name="Floudas D."/>
            <person name="Copeland A."/>
            <person name="Barry K.W."/>
            <person name="Cichocki N."/>
            <person name="Veneault-Fourrey C."/>
            <person name="LaButti K."/>
            <person name="Lindquist E.A."/>
            <person name="Lipzen A."/>
            <person name="Lundell T."/>
            <person name="Morin E."/>
            <person name="Murat C."/>
            <person name="Sun H."/>
            <person name="Tunlid A."/>
            <person name="Henrissat B."/>
            <person name="Grigoriev I.V."/>
            <person name="Hibbett D.S."/>
            <person name="Martin F."/>
            <person name="Nordberg H.P."/>
            <person name="Cantor M.N."/>
            <person name="Hua S.X."/>
        </authorList>
    </citation>
    <scope>NUCLEOTIDE SEQUENCE [LARGE SCALE GENOMIC DNA]</scope>
    <source>
        <strain evidence="9 10">Foug A</strain>
    </source>
</reference>
<dbReference type="PANTHER" id="PTHR12931:SF15">
    <property type="entry name" value="UBIQUITIN THIOESTERASE OTUBAIN-LIKE"/>
    <property type="match status" value="1"/>
</dbReference>
<evidence type="ECO:0000256" key="2">
    <source>
        <dbReference type="ARBA" id="ARBA00012759"/>
    </source>
</evidence>
<feature type="compositionally biased region" description="Polar residues" evidence="7">
    <location>
        <begin position="1"/>
        <end position="14"/>
    </location>
</feature>
<dbReference type="EC" id="3.4.19.12" evidence="2"/>
<feature type="domain" description="OTU" evidence="8">
    <location>
        <begin position="102"/>
        <end position="312"/>
    </location>
</feature>
<dbReference type="Proteomes" id="UP000053989">
    <property type="component" value="Unassembled WGS sequence"/>
</dbReference>
<evidence type="ECO:0000256" key="3">
    <source>
        <dbReference type="ARBA" id="ARBA00022670"/>
    </source>
</evidence>
<dbReference type="PANTHER" id="PTHR12931">
    <property type="entry name" value="UBIQUITIN THIOLESTERASE PROTEIN OTUB"/>
    <property type="match status" value="1"/>
</dbReference>
<dbReference type="GO" id="GO:0005634">
    <property type="term" value="C:nucleus"/>
    <property type="evidence" value="ECO:0007669"/>
    <property type="project" value="TreeGrafter"/>
</dbReference>
<dbReference type="Gene3D" id="3.30.200.60">
    <property type="entry name" value="Peptidase C65 Otubain, subdomain 1"/>
    <property type="match status" value="1"/>
</dbReference>
<evidence type="ECO:0000259" key="8">
    <source>
        <dbReference type="PROSITE" id="PS50802"/>
    </source>
</evidence>
<name>A0A0C3D8D1_9AGAM</name>
<keyword evidence="4" id="KW-0833">Ubl conjugation pathway</keyword>
<evidence type="ECO:0000313" key="10">
    <source>
        <dbReference type="Proteomes" id="UP000053989"/>
    </source>
</evidence>
<sequence>MSTINNVASKQPSGSLLDHEESTNAEPTAFPSGHPILPEDMDIADLPVAQLYEMNQRHFEESIPTERPLMSEPAPFSVLKEEYANSPSFLVQIDELSRKGFTSIIRARGDGDCFYRSLAFAYIDRLIRAEDRELAVVTALSSLELGKDVLKSAQFDEIVYDLPYDVFADLIKRIISNSDRLTSAGLLKAFQDPEGTQTPQFIVMYLRLLTSAQIRIAPDDFYGFIMNPDTGMQMDVKEFCELFVDPMGKEADHVQIFALSRALHVHVKIAYLDGRSSDGKVEFVEFNHELDPTSQPLSLLYRPGHYDIIEKYDL</sequence>
<dbReference type="InterPro" id="IPR003323">
    <property type="entry name" value="OTU_dom"/>
</dbReference>
<gene>
    <name evidence="9" type="ORF">SCLCIDRAFT_1219853</name>
</gene>
<evidence type="ECO:0000313" key="9">
    <source>
        <dbReference type="EMBL" id="KIM57015.1"/>
    </source>
</evidence>
<proteinExistence type="predicted"/>
<dbReference type="OrthoDB" id="18915at2759"/>
<dbReference type="InterPro" id="IPR019400">
    <property type="entry name" value="Peptidase_C65_otubain"/>
</dbReference>
<dbReference type="AlphaFoldDB" id="A0A0C3D8D1"/>
<organism evidence="9 10">
    <name type="scientific">Scleroderma citrinum Foug A</name>
    <dbReference type="NCBI Taxonomy" id="1036808"/>
    <lineage>
        <taxon>Eukaryota</taxon>
        <taxon>Fungi</taxon>
        <taxon>Dikarya</taxon>
        <taxon>Basidiomycota</taxon>
        <taxon>Agaricomycotina</taxon>
        <taxon>Agaricomycetes</taxon>
        <taxon>Agaricomycetidae</taxon>
        <taxon>Boletales</taxon>
        <taxon>Sclerodermatineae</taxon>
        <taxon>Sclerodermataceae</taxon>
        <taxon>Scleroderma</taxon>
    </lineage>
</organism>